<evidence type="ECO:0000313" key="4">
    <source>
        <dbReference type="Proteomes" id="UP000000245"/>
    </source>
</evidence>
<evidence type="ECO:0000256" key="2">
    <source>
        <dbReference type="PIRNR" id="PIRNR038934"/>
    </source>
</evidence>
<dbReference type="EMBL" id="CP000697">
    <property type="protein sequence ID" value="ABQ29561.1"/>
    <property type="molecule type" value="Genomic_DNA"/>
</dbReference>
<dbReference type="AlphaFoldDB" id="A5FVC9"/>
<dbReference type="RefSeq" id="WP_011941456.1">
    <property type="nucleotide sequence ID" value="NC_009484.1"/>
</dbReference>
<dbReference type="HOGENOM" id="CLU_144855_0_1_5"/>
<dbReference type="KEGG" id="acr:Acry_0334"/>
<comment type="similarity">
    <text evidence="1 2">Belongs to the HupG/HyaE family.</text>
</comment>
<dbReference type="Pfam" id="PF07449">
    <property type="entry name" value="HyaE"/>
    <property type="match status" value="1"/>
</dbReference>
<evidence type="ECO:0000313" key="3">
    <source>
        <dbReference type="EMBL" id="ABQ29561.1"/>
    </source>
</evidence>
<dbReference type="PIRSF" id="PIRSF038934">
    <property type="entry name" value="HyaE_HupG"/>
    <property type="match status" value="1"/>
</dbReference>
<reference evidence="3 4" key="1">
    <citation type="submission" date="2007-05" db="EMBL/GenBank/DDBJ databases">
        <title>Complete sequence of chromosome of Acidiphilium cryptum JF-5.</title>
        <authorList>
            <consortium name="US DOE Joint Genome Institute"/>
            <person name="Copeland A."/>
            <person name="Lucas S."/>
            <person name="Lapidus A."/>
            <person name="Barry K."/>
            <person name="Detter J.C."/>
            <person name="Glavina del Rio T."/>
            <person name="Hammon N."/>
            <person name="Israni S."/>
            <person name="Dalin E."/>
            <person name="Tice H."/>
            <person name="Pitluck S."/>
            <person name="Sims D."/>
            <person name="Brettin T."/>
            <person name="Bruce D."/>
            <person name="Han C."/>
            <person name="Schmutz J."/>
            <person name="Larimer F."/>
            <person name="Land M."/>
            <person name="Hauser L."/>
            <person name="Kyrpides N."/>
            <person name="Kim E."/>
            <person name="Magnuson T."/>
            <person name="Richardson P."/>
        </authorList>
    </citation>
    <scope>NUCLEOTIDE SEQUENCE [LARGE SCALE GENOMIC DNA]</scope>
    <source>
        <strain evidence="3 4">JF-5</strain>
    </source>
</reference>
<proteinExistence type="inferred from homology"/>
<dbReference type="InterPro" id="IPR036249">
    <property type="entry name" value="Thioredoxin-like_sf"/>
</dbReference>
<accession>A5FVC9</accession>
<name>A5FVC9_ACICJ</name>
<protein>
    <recommendedName>
        <fullName evidence="2">Hydrogenase expression/formation protein</fullName>
    </recommendedName>
</protein>
<evidence type="ECO:0000256" key="1">
    <source>
        <dbReference type="ARBA" id="ARBA00009004"/>
    </source>
</evidence>
<dbReference type="Gene3D" id="3.40.30.10">
    <property type="entry name" value="Glutaredoxin"/>
    <property type="match status" value="1"/>
</dbReference>
<dbReference type="InterPro" id="IPR010893">
    <property type="entry name" value="NiFe-hyd_mat_HyaE"/>
</dbReference>
<dbReference type="Proteomes" id="UP000000245">
    <property type="component" value="Chromosome"/>
</dbReference>
<organism evidence="3 4">
    <name type="scientific">Acidiphilium cryptum (strain JF-5)</name>
    <dbReference type="NCBI Taxonomy" id="349163"/>
    <lineage>
        <taxon>Bacteria</taxon>
        <taxon>Pseudomonadati</taxon>
        <taxon>Pseudomonadota</taxon>
        <taxon>Alphaproteobacteria</taxon>
        <taxon>Acetobacterales</taxon>
        <taxon>Acidocellaceae</taxon>
        <taxon>Acidiphilium</taxon>
    </lineage>
</organism>
<dbReference type="SUPFAM" id="SSF52833">
    <property type="entry name" value="Thioredoxin-like"/>
    <property type="match status" value="1"/>
</dbReference>
<dbReference type="eggNOG" id="COG3118">
    <property type="taxonomic scope" value="Bacteria"/>
</dbReference>
<sequence length="132" mass="13800">MAGSAALARLAAAEGVRELGGDGLEAALAEGTTLVLFTGDPARHREIDDVAVIVPELAKAFAGRFRCAMVDPDRERAAAARFRVVVRPTLVLVHEGAMIGSVARMRSWAEYLEAIGGMLDRIGAPAAAAMEA</sequence>
<dbReference type="STRING" id="349163.Acry_0334"/>
<keyword evidence="4" id="KW-1185">Reference proteome</keyword>
<gene>
    <name evidence="3" type="ordered locus">Acry_0334</name>
</gene>